<accession>A0ACC1ISQ9</accession>
<dbReference type="Proteomes" id="UP001150581">
    <property type="component" value="Unassembled WGS sequence"/>
</dbReference>
<evidence type="ECO:0000313" key="1">
    <source>
        <dbReference type="EMBL" id="KAJ1900160.1"/>
    </source>
</evidence>
<reference evidence="1" key="1">
    <citation type="submission" date="2022-07" db="EMBL/GenBank/DDBJ databases">
        <title>Phylogenomic reconstructions and comparative analyses of Kickxellomycotina fungi.</title>
        <authorList>
            <person name="Reynolds N.K."/>
            <person name="Stajich J.E."/>
            <person name="Barry K."/>
            <person name="Grigoriev I.V."/>
            <person name="Crous P."/>
            <person name="Smith M.E."/>
        </authorList>
    </citation>
    <scope>NUCLEOTIDE SEQUENCE</scope>
    <source>
        <strain evidence="1">Benny 63K</strain>
    </source>
</reference>
<evidence type="ECO:0000313" key="2">
    <source>
        <dbReference type="Proteomes" id="UP001150581"/>
    </source>
</evidence>
<name>A0ACC1ISQ9_9FUNG</name>
<keyword evidence="2" id="KW-1185">Reference proteome</keyword>
<sequence length="1088" mass="119220">MNFGFYAPGFSPGNTTDDPPSHSAIPGGRATHPVAHLSSLPQPYQFATQSITSAGHYADPPLRTTEPGQPKDTTGGSSSRPIGMACRACRQRKIRCGGERPRCTYCVKKGYECLLTPHKKRGRPRKNTGDQSGKLLSGTRDDVGSEETPYVDEDMDEGEGASFNDNGAAVDLGKGFADGMPDLRQLWMELTGGHASELPLELSALAANSATQMDELLGRIPNIGPSFNLGGTGPGPGTGPDSSGGDLNILAANYAFPPFDPTTPVDQLTAGLTARPERLASGYAAADAGILQQQLQNMHQIQMPFAMPSAQNQNQNQNQNQSQNLGQNTRQNQRMRQRRGASVGSSTHLSFGTESIADSAKESGVLGIGESKRIPVGSASQNQNNHQNRQNQIHASVAVAHTIDEGIRQYFACVHPWMPILHRPTFEKQVLCGQVDPILYYAVQAISARFCQHQNQNQNQYSSPLQSPSASASARRPYKRGHRFARAAQSLLPESLKCTKLSTLQAIAILALYMSVSGHWQEGAAHEKLAVQLAFIGQYHLLDEEFLIPPVTNNMGLFESGWSERTNPSRLEALSRPGGILEHEQRRRLWWAIFHLERFNGLAMGRPAIIKPGWHWVWLPCSDDLWASDQPSGTLSWELGLTAVERRPPQAVSNYRVDLVLALIMGQLVEQRTEMFRLFFPRIDRGTLFYDNLPTHSLQWSQRLRSLAEVVHGLERRIRQWRLDLDQYADAFSTRRHANFEIIGASCLVHLYACVLQIREHFFEDILVHEEVQQGSGGGGEAMDDLNMAGVGVFSQNSSAGRMPPMPPPPLFEGFEGVNNGCGNSWRSTYQRGYVARAKRPKLTLQFVDDLDSLAQRCWDRSVAAADETARLLHAHWLKPLDHQAGVGVSEKADMRDDHLESFVSGGFTQSRAADSKWTLGASQPKLAAHSKDPLAPTATATATATASVGPAYMQGLDARIADRFKLMSPQTPYHLFIAGKVQAARLKQAVSSQPSAPGRSSAAAAAVVGDEGEKGGAKPEEREAVAEAIRRVNQIWDAHGAGVDARAVEARLDLIVVALEYCQLYWYSLNFASHLKYLKREAMKAGD</sequence>
<dbReference type="EMBL" id="JANBPG010000098">
    <property type="protein sequence ID" value="KAJ1900160.1"/>
    <property type="molecule type" value="Genomic_DNA"/>
</dbReference>
<proteinExistence type="predicted"/>
<protein>
    <submittedName>
        <fullName evidence="1">Uncharacterized protein</fullName>
    </submittedName>
</protein>
<comment type="caution">
    <text evidence="1">The sequence shown here is derived from an EMBL/GenBank/DDBJ whole genome shotgun (WGS) entry which is preliminary data.</text>
</comment>
<organism evidence="1 2">
    <name type="scientific">Kickxella alabastrina</name>
    <dbReference type="NCBI Taxonomy" id="61397"/>
    <lineage>
        <taxon>Eukaryota</taxon>
        <taxon>Fungi</taxon>
        <taxon>Fungi incertae sedis</taxon>
        <taxon>Zoopagomycota</taxon>
        <taxon>Kickxellomycotina</taxon>
        <taxon>Kickxellomycetes</taxon>
        <taxon>Kickxellales</taxon>
        <taxon>Kickxellaceae</taxon>
        <taxon>Kickxella</taxon>
    </lineage>
</organism>
<gene>
    <name evidence="1" type="ORF">LPJ66_001653</name>
</gene>